<proteinExistence type="predicted"/>
<reference evidence="11" key="1">
    <citation type="submission" date="2018-05" db="EMBL/GenBank/DDBJ databases">
        <authorList>
            <person name="Lanie J.A."/>
            <person name="Ng W.-L."/>
            <person name="Kazmierczak K.M."/>
            <person name="Andrzejewski T.M."/>
            <person name="Davidsen T.M."/>
            <person name="Wayne K.J."/>
            <person name="Tettelin H."/>
            <person name="Glass J.I."/>
            <person name="Rusch D."/>
            <person name="Podicherti R."/>
            <person name="Tsui H.-C.T."/>
            <person name="Winkler M.E."/>
        </authorList>
    </citation>
    <scope>NUCLEOTIDE SEQUENCE</scope>
</reference>
<evidence type="ECO:0000256" key="4">
    <source>
        <dbReference type="ARBA" id="ARBA00022692"/>
    </source>
</evidence>
<evidence type="ECO:0000256" key="8">
    <source>
        <dbReference type="ARBA" id="ARBA00023136"/>
    </source>
</evidence>
<dbReference type="SUPFAM" id="SSF56935">
    <property type="entry name" value="Porins"/>
    <property type="match status" value="1"/>
</dbReference>
<keyword evidence="4" id="KW-0812">Transmembrane</keyword>
<accession>A0A382DKL6</accession>
<comment type="subcellular location">
    <subcellularLocation>
        <location evidence="1">Cell outer membrane</location>
        <topology evidence="1">Multi-pass membrane protein</topology>
    </subcellularLocation>
</comment>
<keyword evidence="5" id="KW-0408">Iron</keyword>
<evidence type="ECO:0000256" key="7">
    <source>
        <dbReference type="ARBA" id="ARBA00023077"/>
    </source>
</evidence>
<protein>
    <recommendedName>
        <fullName evidence="10">TonB-dependent receptor plug domain-containing protein</fullName>
    </recommendedName>
</protein>
<sequence length="577" mass="63398">MLERNAKIALTPVAGAVLTALYPAVDAIAQDVNELVLEEIIVTATKRTLSIQDIPATVQAITQESLAQMGAKSMEDFARFMPGINVVSGVTGSTVVFRGAITGGGYIAASTSSVYLDELPLTTTGSQPNVRMVDIARVEALSGPQGTLYGASAQAGTMRIITNKPVMNEFEATLDGELRSGSESDMSYRGSIVFNAPILEDKLALRVSLYSDRDGGFIDNVYGHTSDSSAITGEMYSQQYGTLDNTKSLENNANDADVSGIRAALRWEMNDNWSATLSTMAQHTQMGAGNGYNPYKGDLQTVSFHDDWYNEKWTASSLQIEGDLGFAQLVSSTSFYKRGGRGVWDITNYAHYWAAAYCADSYYTQADYPYYYANPETGYITFYPRYCEGEGLTDDYYSSYQGKSRDDKHTHEMRLSSQGDNFDWLVGLYLESARDHWWAPFAMPTTGGKQEYNTSTFQDSYAAAAWAFEHGSATPGAVASWYSEASTDWEQTAVFGELVWHVNDDVDITVGARNFERTNHQRYIVDHPGGMNICGEPDTGSQFHDARVLFQGDKTNPNLCNIHSAVHRSGTAKELIP</sequence>
<gene>
    <name evidence="11" type="ORF">METZ01_LOCUS191792</name>
</gene>
<evidence type="ECO:0000256" key="2">
    <source>
        <dbReference type="ARBA" id="ARBA00022448"/>
    </source>
</evidence>
<dbReference type="AlphaFoldDB" id="A0A382DKL6"/>
<keyword evidence="6" id="KW-0406">Ion transport</keyword>
<dbReference type="GO" id="GO:0006826">
    <property type="term" value="P:iron ion transport"/>
    <property type="evidence" value="ECO:0007669"/>
    <property type="project" value="UniProtKB-KW"/>
</dbReference>
<dbReference type="InterPro" id="IPR037066">
    <property type="entry name" value="Plug_dom_sf"/>
</dbReference>
<evidence type="ECO:0000259" key="10">
    <source>
        <dbReference type="Pfam" id="PF07715"/>
    </source>
</evidence>
<evidence type="ECO:0000256" key="6">
    <source>
        <dbReference type="ARBA" id="ARBA00023065"/>
    </source>
</evidence>
<keyword evidence="9" id="KW-0998">Cell outer membrane</keyword>
<dbReference type="Gene3D" id="2.170.130.10">
    <property type="entry name" value="TonB-dependent receptor, plug domain"/>
    <property type="match status" value="1"/>
</dbReference>
<evidence type="ECO:0000256" key="3">
    <source>
        <dbReference type="ARBA" id="ARBA00022496"/>
    </source>
</evidence>
<dbReference type="InterPro" id="IPR036942">
    <property type="entry name" value="Beta-barrel_TonB_sf"/>
</dbReference>
<dbReference type="Gene3D" id="2.40.170.20">
    <property type="entry name" value="TonB-dependent receptor, beta-barrel domain"/>
    <property type="match status" value="1"/>
</dbReference>
<keyword evidence="2" id="KW-0813">Transport</keyword>
<dbReference type="PANTHER" id="PTHR32552">
    <property type="entry name" value="FERRICHROME IRON RECEPTOR-RELATED"/>
    <property type="match status" value="1"/>
</dbReference>
<dbReference type="InterPro" id="IPR012910">
    <property type="entry name" value="Plug_dom"/>
</dbReference>
<keyword evidence="8" id="KW-0472">Membrane</keyword>
<organism evidence="11">
    <name type="scientific">marine metagenome</name>
    <dbReference type="NCBI Taxonomy" id="408172"/>
    <lineage>
        <taxon>unclassified sequences</taxon>
        <taxon>metagenomes</taxon>
        <taxon>ecological metagenomes</taxon>
    </lineage>
</organism>
<name>A0A382DKL6_9ZZZZ</name>
<dbReference type="GO" id="GO:0009279">
    <property type="term" value="C:cell outer membrane"/>
    <property type="evidence" value="ECO:0007669"/>
    <property type="project" value="UniProtKB-SubCell"/>
</dbReference>
<dbReference type="EMBL" id="UINC01039854">
    <property type="protein sequence ID" value="SVB38938.1"/>
    <property type="molecule type" value="Genomic_DNA"/>
</dbReference>
<keyword evidence="7" id="KW-0798">TonB box</keyword>
<evidence type="ECO:0000256" key="9">
    <source>
        <dbReference type="ARBA" id="ARBA00023237"/>
    </source>
</evidence>
<evidence type="ECO:0000256" key="5">
    <source>
        <dbReference type="ARBA" id="ARBA00023004"/>
    </source>
</evidence>
<dbReference type="PROSITE" id="PS52016">
    <property type="entry name" value="TONB_DEPENDENT_REC_3"/>
    <property type="match status" value="1"/>
</dbReference>
<dbReference type="Pfam" id="PF07715">
    <property type="entry name" value="Plug"/>
    <property type="match status" value="1"/>
</dbReference>
<dbReference type="InterPro" id="IPR039426">
    <property type="entry name" value="TonB-dep_rcpt-like"/>
</dbReference>
<evidence type="ECO:0000313" key="11">
    <source>
        <dbReference type="EMBL" id="SVB38938.1"/>
    </source>
</evidence>
<dbReference type="PANTHER" id="PTHR32552:SF81">
    <property type="entry name" value="TONB-DEPENDENT OUTER MEMBRANE RECEPTOR"/>
    <property type="match status" value="1"/>
</dbReference>
<keyword evidence="3" id="KW-0410">Iron transport</keyword>
<feature type="non-terminal residue" evidence="11">
    <location>
        <position position="577"/>
    </location>
</feature>
<feature type="domain" description="TonB-dependent receptor plug" evidence="10">
    <location>
        <begin position="51"/>
        <end position="157"/>
    </location>
</feature>
<evidence type="ECO:0000256" key="1">
    <source>
        <dbReference type="ARBA" id="ARBA00004571"/>
    </source>
</evidence>